<reference evidence="1 2" key="1">
    <citation type="submission" date="2013-05" db="EMBL/GenBank/DDBJ databases">
        <title>The Genome Sequence of Corynebacterium pyruviciproducens 1773O (ATCC BAA-1742).</title>
        <authorList>
            <consortium name="The Broad Institute Genomics Platform"/>
            <person name="Earl A."/>
            <person name="Ward D."/>
            <person name="Feldgarden M."/>
            <person name="Gevers D."/>
            <person name="Tong J."/>
            <person name="Walker B."/>
            <person name="Young S."/>
            <person name="Zeng Q."/>
            <person name="Gargeya S."/>
            <person name="Fitzgerald M."/>
            <person name="Haas B."/>
            <person name="Abouelleil A."/>
            <person name="Allen A.W."/>
            <person name="Alvarado L."/>
            <person name="Arachchi H.M."/>
            <person name="Berlin A.M."/>
            <person name="Chapman S.B."/>
            <person name="Gainer-Dewar J."/>
            <person name="Goldberg J."/>
            <person name="Griggs A."/>
            <person name="Gujja S."/>
            <person name="Hansen M."/>
            <person name="Howarth C."/>
            <person name="Imamovic A."/>
            <person name="Ireland A."/>
            <person name="Larimer J."/>
            <person name="McCowan C."/>
            <person name="Murphy C."/>
            <person name="Pearson M."/>
            <person name="Poon T.W."/>
            <person name="Priest M."/>
            <person name="Roberts A."/>
            <person name="Saif S."/>
            <person name="Shea T."/>
            <person name="Sisk P."/>
            <person name="Sykes S."/>
            <person name="Wortman J."/>
            <person name="Nusbaum C."/>
            <person name="Birren B."/>
        </authorList>
    </citation>
    <scope>NUCLEOTIDE SEQUENCE [LARGE SCALE GENOMIC DNA]</scope>
    <source>
        <strain evidence="1 2">ATCC BAA-1742</strain>
    </source>
</reference>
<proteinExistence type="predicted"/>
<dbReference type="Proteomes" id="UP000014408">
    <property type="component" value="Unassembled WGS sequence"/>
</dbReference>
<dbReference type="HOGENOM" id="CLU_775334_0_0_11"/>
<comment type="caution">
    <text evidence="1">The sequence shown here is derived from an EMBL/GenBank/DDBJ whole genome shotgun (WGS) entry which is preliminary data.</text>
</comment>
<evidence type="ECO:0008006" key="3">
    <source>
        <dbReference type="Google" id="ProtNLM"/>
    </source>
</evidence>
<organism evidence="1 2">
    <name type="scientific">Corynebacterium pyruviciproducens ATCC BAA-1742</name>
    <dbReference type="NCBI Taxonomy" id="1125779"/>
    <lineage>
        <taxon>Bacteria</taxon>
        <taxon>Bacillati</taxon>
        <taxon>Actinomycetota</taxon>
        <taxon>Actinomycetes</taxon>
        <taxon>Mycobacteriales</taxon>
        <taxon>Corynebacteriaceae</taxon>
        <taxon>Corynebacterium</taxon>
    </lineage>
</organism>
<sequence>MIQYLSINLQLDIPVIRAYQTVNGDVSTTHMMTPWRKIIGVEPSLARFNFETVYDGYNRYTHNGANKSDVVVANEAKHTRPFEIKLVVVPTSSTAKKSREKQSCEIVTRPSTVEQIAFSIANSFGVENRLKMLDIINDALGHPHDYRWSDASFMSTRVNAFREAAVNLIRAGIQVQTPLVITAVWRTKGQSPELDDDAFDAFVWTDMAFLQLFIDAAKPSRKEGSVSRPSRALMWLISCLYEFASQGTFNFARTKDSMSFGFQTDKAGAFAGNAPLKYLASQEFFHPRLSRYSIEDIIAEEAFDELLPERRLDQAIALQYLTRKAESRGYAAGFRDAQESAHHGSPDFSYPAQKLSLNIDYERKQSDKGEKFN</sequence>
<gene>
    <name evidence="1" type="ORF">HMPREF1219_01737</name>
</gene>
<dbReference type="GO" id="GO:0009036">
    <property type="term" value="F:type II site-specific deoxyribonuclease activity"/>
    <property type="evidence" value="ECO:0007669"/>
    <property type="project" value="InterPro"/>
</dbReference>
<name>S2YW10_9CORY</name>
<keyword evidence="2" id="KW-1185">Reference proteome</keyword>
<protein>
    <recommendedName>
        <fullName evidence="3">HindVP restriction endonuclease</fullName>
    </recommendedName>
</protein>
<dbReference type="GO" id="GO:0003677">
    <property type="term" value="F:DNA binding"/>
    <property type="evidence" value="ECO:0007669"/>
    <property type="project" value="InterPro"/>
</dbReference>
<dbReference type="GO" id="GO:0009307">
    <property type="term" value="P:DNA restriction-modification system"/>
    <property type="evidence" value="ECO:0007669"/>
    <property type="project" value="InterPro"/>
</dbReference>
<dbReference type="eggNOG" id="ENOG502Z9NT">
    <property type="taxonomic scope" value="Bacteria"/>
</dbReference>
<dbReference type="AlphaFoldDB" id="S2YW10"/>
<dbReference type="Pfam" id="PF09519">
    <property type="entry name" value="RE_HindVP"/>
    <property type="match status" value="1"/>
</dbReference>
<evidence type="ECO:0000313" key="1">
    <source>
        <dbReference type="EMBL" id="EPD68553.1"/>
    </source>
</evidence>
<dbReference type="PATRIC" id="fig|1125779.3.peg.1689"/>
<evidence type="ECO:0000313" key="2">
    <source>
        <dbReference type="Proteomes" id="UP000014408"/>
    </source>
</evidence>
<dbReference type="EMBL" id="ATBY01000015">
    <property type="protein sequence ID" value="EPD68553.1"/>
    <property type="molecule type" value="Genomic_DNA"/>
</dbReference>
<accession>S2YW10</accession>
<dbReference type="InterPro" id="IPR019044">
    <property type="entry name" value="Restrct_endonuc_II_HindVP"/>
</dbReference>